<evidence type="ECO:0000256" key="2">
    <source>
        <dbReference type="ARBA" id="ARBA00023315"/>
    </source>
</evidence>
<evidence type="ECO:0000313" key="6">
    <source>
        <dbReference type="Proteomes" id="UP001516472"/>
    </source>
</evidence>
<protein>
    <submittedName>
        <fullName evidence="5">3-oxoacyl-ACP synthase</fullName>
    </submittedName>
</protein>
<keyword evidence="2" id="KW-0012">Acyltransferase</keyword>
<dbReference type="InterPro" id="IPR013751">
    <property type="entry name" value="ACP_syn_III_N"/>
</dbReference>
<accession>A0ABR9PMX0</accession>
<evidence type="ECO:0000256" key="1">
    <source>
        <dbReference type="ARBA" id="ARBA00022679"/>
    </source>
</evidence>
<evidence type="ECO:0000259" key="4">
    <source>
        <dbReference type="Pfam" id="PF08545"/>
    </source>
</evidence>
<dbReference type="PANTHER" id="PTHR34069">
    <property type="entry name" value="3-OXOACYL-[ACYL-CARRIER-PROTEIN] SYNTHASE 3"/>
    <property type="match status" value="1"/>
</dbReference>
<feature type="domain" description="Beta-ketoacyl-[acyl-carrier-protein] synthase III C-terminal" evidence="3">
    <location>
        <begin position="242"/>
        <end position="324"/>
    </location>
</feature>
<dbReference type="Proteomes" id="UP001516472">
    <property type="component" value="Unassembled WGS sequence"/>
</dbReference>
<dbReference type="Pfam" id="PF08541">
    <property type="entry name" value="ACP_syn_III_C"/>
    <property type="match status" value="1"/>
</dbReference>
<dbReference type="Pfam" id="PF08545">
    <property type="entry name" value="ACP_syn_III"/>
    <property type="match status" value="1"/>
</dbReference>
<reference evidence="5 6" key="1">
    <citation type="submission" date="2020-02" db="EMBL/GenBank/DDBJ databases">
        <authorList>
            <person name="Babadi Z.K."/>
            <person name="Risdian C."/>
            <person name="Ebrahimipour G.H."/>
            <person name="Wink J."/>
        </authorList>
    </citation>
    <scope>NUCLEOTIDE SEQUENCE [LARGE SCALE GENOMIC DNA]</scope>
    <source>
        <strain evidence="5 6">ZKHCc1 1396</strain>
    </source>
</reference>
<dbReference type="Gene3D" id="3.40.47.10">
    <property type="match status" value="1"/>
</dbReference>
<keyword evidence="1" id="KW-0808">Transferase</keyword>
<dbReference type="InterPro" id="IPR016039">
    <property type="entry name" value="Thiolase-like"/>
</dbReference>
<comment type="caution">
    <text evidence="5">The sequence shown here is derived from an EMBL/GenBank/DDBJ whole genome shotgun (WGS) entry which is preliminary data.</text>
</comment>
<organism evidence="5 6">
    <name type="scientific">Corallococcus soli</name>
    <dbReference type="NCBI Taxonomy" id="2710757"/>
    <lineage>
        <taxon>Bacteria</taxon>
        <taxon>Pseudomonadati</taxon>
        <taxon>Myxococcota</taxon>
        <taxon>Myxococcia</taxon>
        <taxon>Myxococcales</taxon>
        <taxon>Cystobacterineae</taxon>
        <taxon>Myxococcaceae</taxon>
        <taxon>Corallococcus</taxon>
    </lineage>
</organism>
<dbReference type="PANTHER" id="PTHR34069:SF3">
    <property type="entry name" value="ACYL-COA:ACYL-COA ALKYLTRANSFERASE"/>
    <property type="match status" value="1"/>
</dbReference>
<keyword evidence="6" id="KW-1185">Reference proteome</keyword>
<evidence type="ECO:0000313" key="5">
    <source>
        <dbReference type="EMBL" id="MBE4749199.1"/>
    </source>
</evidence>
<dbReference type="InterPro" id="IPR013747">
    <property type="entry name" value="ACP_syn_III_C"/>
</dbReference>
<feature type="domain" description="Beta-ketoacyl-[acyl-carrier-protein] synthase III N-terminal" evidence="4">
    <location>
        <begin position="124"/>
        <end position="189"/>
    </location>
</feature>
<name>A0ABR9PMX0_9BACT</name>
<evidence type="ECO:0000259" key="3">
    <source>
        <dbReference type="Pfam" id="PF08541"/>
    </source>
</evidence>
<proteinExistence type="predicted"/>
<sequence>MTSASFALLGAGAALPARVRGNDEPLFEPLRRAAAEGGGEVALFYGNRERRVLGPDESLASLTAKAGAAALQVAGLKASDVDRLYGYVSVSEFITPNALYAVHQELGLGQGALVVPVQADFVNFLMGVVLAWEALRAGSIRYALVAVGAAWTRNMDYTQGHAIGIGDGAGAAVVGASEPGGGLTLVDWAADTFSDEYGAMTMGARPESGLGYPTYGLAPTGGIKAFLSSGMNGPPRLVERLLAKHGVSRDDVTLISHQATRKLMDHWAQAIRPREYVDTFEDFGNMVHASIPVTLARFHHRLRTKYLVMVGLGIGAHQMAVLVRV</sequence>
<dbReference type="EMBL" id="JAAIYO010000003">
    <property type="protein sequence ID" value="MBE4749199.1"/>
    <property type="molecule type" value="Genomic_DNA"/>
</dbReference>
<dbReference type="SUPFAM" id="SSF53901">
    <property type="entry name" value="Thiolase-like"/>
    <property type="match status" value="1"/>
</dbReference>
<dbReference type="RefSeq" id="WP_193348593.1">
    <property type="nucleotide sequence ID" value="NZ_CBCSIP010000203.1"/>
</dbReference>
<gene>
    <name evidence="5" type="ORF">G4177_13615</name>
</gene>